<evidence type="ECO:0000313" key="3">
    <source>
        <dbReference type="Proteomes" id="UP000007148"/>
    </source>
</evidence>
<organism evidence="2 3">
    <name type="scientific">Serendipita indica (strain DSM 11827)</name>
    <name type="common">Root endophyte fungus</name>
    <name type="synonym">Piriformospora indica</name>
    <dbReference type="NCBI Taxonomy" id="1109443"/>
    <lineage>
        <taxon>Eukaryota</taxon>
        <taxon>Fungi</taxon>
        <taxon>Dikarya</taxon>
        <taxon>Basidiomycota</taxon>
        <taxon>Agaricomycotina</taxon>
        <taxon>Agaricomycetes</taxon>
        <taxon>Sebacinales</taxon>
        <taxon>Serendipitaceae</taxon>
        <taxon>Serendipita</taxon>
    </lineage>
</organism>
<dbReference type="Proteomes" id="UP000007148">
    <property type="component" value="Unassembled WGS sequence"/>
</dbReference>
<feature type="region of interest" description="Disordered" evidence="1">
    <location>
        <begin position="1"/>
        <end position="35"/>
    </location>
</feature>
<proteinExistence type="predicted"/>
<dbReference type="HOGENOM" id="CLU_1627730_0_0_1"/>
<evidence type="ECO:0000256" key="1">
    <source>
        <dbReference type="SAM" id="MobiDB-lite"/>
    </source>
</evidence>
<evidence type="ECO:0000313" key="2">
    <source>
        <dbReference type="EMBL" id="CCA76106.1"/>
    </source>
</evidence>
<name>G4TXR3_SERID</name>
<sequence>MASTSIKLKKDGTPRAKPGPRGGPRIAGGPFKSRGTGKCDSLPIGLCLEVVQTMEKKRWTQKYTAEHFSKLHNIKITQSSISRWAKQKARWMAELERNPHLAYAQRVRDVEYPTLDVAVVSSKDGRITDFFKFSDQRDDTEAAVMSSGSIEVVEVHSDTDMED</sequence>
<accession>G4TXR3</accession>
<reference evidence="2 3" key="1">
    <citation type="journal article" date="2011" name="PLoS Pathog.">
        <title>Endophytic Life Strategies Decoded by Genome and Transcriptome Analyses of the Mutualistic Root Symbiont Piriformospora indica.</title>
        <authorList>
            <person name="Zuccaro A."/>
            <person name="Lahrmann U."/>
            <person name="Guldener U."/>
            <person name="Langen G."/>
            <person name="Pfiffi S."/>
            <person name="Biedenkopf D."/>
            <person name="Wong P."/>
            <person name="Samans B."/>
            <person name="Grimm C."/>
            <person name="Basiewicz M."/>
            <person name="Murat C."/>
            <person name="Martin F."/>
            <person name="Kogel K.H."/>
        </authorList>
    </citation>
    <scope>NUCLEOTIDE SEQUENCE [LARGE SCALE GENOMIC DNA]</scope>
    <source>
        <strain evidence="2 3">DSM 11827</strain>
    </source>
</reference>
<dbReference type="InParanoid" id="G4TXR3"/>
<dbReference type="AlphaFoldDB" id="G4TXR3"/>
<protein>
    <submittedName>
        <fullName evidence="2">Uncharacterized protein</fullName>
    </submittedName>
</protein>
<keyword evidence="3" id="KW-1185">Reference proteome</keyword>
<gene>
    <name evidence="2" type="ORF">PIIN_10106</name>
</gene>
<dbReference type="EMBL" id="CAFZ01000610">
    <property type="protein sequence ID" value="CCA76106.1"/>
    <property type="molecule type" value="Genomic_DNA"/>
</dbReference>
<comment type="caution">
    <text evidence="2">The sequence shown here is derived from an EMBL/GenBank/DDBJ whole genome shotgun (WGS) entry which is preliminary data.</text>
</comment>